<feature type="transmembrane region" description="Helical" evidence="11">
    <location>
        <begin position="219"/>
        <end position="241"/>
    </location>
</feature>
<comment type="subcellular location">
    <subcellularLocation>
        <location evidence="1">Membrane</location>
        <topology evidence="1">Multi-pass membrane protein</topology>
    </subcellularLocation>
</comment>
<dbReference type="eggNOG" id="KOG0054">
    <property type="taxonomic scope" value="Eukaryota"/>
</dbReference>
<dbReference type="InterPro" id="IPR027417">
    <property type="entry name" value="P-loop_NTPase"/>
</dbReference>
<feature type="domain" description="ABC transmembrane type-1" evidence="13">
    <location>
        <begin position="68"/>
        <end position="369"/>
    </location>
</feature>
<dbReference type="CDD" id="cd18596">
    <property type="entry name" value="ABC_6TM_VMR1_D1_like"/>
    <property type="match status" value="1"/>
</dbReference>
<keyword evidence="3 11" id="KW-0812">Transmembrane</keyword>
<feature type="transmembrane region" description="Helical" evidence="11">
    <location>
        <begin position="847"/>
        <end position="880"/>
    </location>
</feature>
<feature type="transmembrane region" description="Helical" evidence="11">
    <location>
        <begin position="979"/>
        <end position="1000"/>
    </location>
</feature>
<organism evidence="14 15">
    <name type="scientific">Coniophora puteana (strain RWD-64-598)</name>
    <name type="common">Brown rot fungus</name>
    <dbReference type="NCBI Taxonomy" id="741705"/>
    <lineage>
        <taxon>Eukaryota</taxon>
        <taxon>Fungi</taxon>
        <taxon>Dikarya</taxon>
        <taxon>Basidiomycota</taxon>
        <taxon>Agaricomycotina</taxon>
        <taxon>Agaricomycetes</taxon>
        <taxon>Agaricomycetidae</taxon>
        <taxon>Boletales</taxon>
        <taxon>Coniophorineae</taxon>
        <taxon>Coniophoraceae</taxon>
        <taxon>Coniophora</taxon>
    </lineage>
</organism>
<keyword evidence="5" id="KW-0547">Nucleotide-binding</keyword>
<evidence type="ECO:0000256" key="3">
    <source>
        <dbReference type="ARBA" id="ARBA00022692"/>
    </source>
</evidence>
<dbReference type="FunFam" id="3.40.50.300:FF:000825">
    <property type="entry name" value="ABC bile acid transporter"/>
    <property type="match status" value="1"/>
</dbReference>
<evidence type="ECO:0000259" key="13">
    <source>
        <dbReference type="PROSITE" id="PS50929"/>
    </source>
</evidence>
<accession>R7SET1</accession>
<evidence type="ECO:0000256" key="6">
    <source>
        <dbReference type="ARBA" id="ARBA00022840"/>
    </source>
</evidence>
<dbReference type="CDD" id="cd03244">
    <property type="entry name" value="ABCC_MRP_domain2"/>
    <property type="match status" value="1"/>
</dbReference>
<dbReference type="FunFam" id="1.20.1560.10:FF:000013">
    <property type="entry name" value="ABC transporter C family member 2"/>
    <property type="match status" value="1"/>
</dbReference>
<feature type="transmembrane region" description="Helical" evidence="11">
    <location>
        <begin position="108"/>
        <end position="131"/>
    </location>
</feature>
<dbReference type="InterPro" id="IPR003593">
    <property type="entry name" value="AAA+_ATPase"/>
</dbReference>
<sequence length="1308" mass="143942">MLGHRSSAGPDSAQSGFEIVDLPVLPLSMRASYLYTRMRRAVTTTTTKPGSGWSLGWRLVRVNVGAVVVLLVLTAVSAVLRYMPALFVEHIVGYLESDPERKDRRLGWTYALGLAVATYAHVIVSNQVMFFSSSILQSRLRLELNTILFHKTLTRKDLASYGAASGPSGSDSEEQGEELASKAEVMTLMTSDADRIGECARSINTLVDVPIQIVVGTLLLYKLLGVSSLIGLVCAFAFLPLNQLSSGIVMRAQKTLMKSRSERVSLMNEILGAIRMLKFMAWERSYEHKVLKVRERELKAQKLTYMIEVCLSVILDGSPIVATLVAFWHFAFVRQQTLAPSIAFASILVFNEMKIALYLLPNLFVGLLQAFVSLCRIERYLAGTEVPLPDSASQPEQISLCNASITWPRGRGAIDSRRSQFTLTDLSFELPPGELSLICGKLGSGKTLLLLGLLGEADVVAGQVLCPRSTPNALASMSHGLPIEREEWVVKGVCAYVPQVAWLRNASIKDNILFNLPFDEERYQKTLEVCALTADLQILEDGDESEIGEKGINLSGGQKARVSLARAVYSRASVVLLDDVLSAVDAHTAYHLYNQCLKGELMQGRTIVLVSHNVQLASSGASYVVALDNGRVAFRGDTNAFRSSSIMSQLAHAEILDESETASDDKEDQPMDTGAQGKITDTSKVKPEQGHIKTPRKLVQDEKRAQGRLGRNIWGIYMTACGGSFYWAVFFLVFICAALIPVAENWWLKTWSGSSEGAIEEKGVIYYLKVYAAITLAGLVFRVVPDYVVFTGGITASTKLYKRMLESVLLANIRFHDTASRGVLLNRFAKDFEVLDSVLPGDFGRIFLFGLASLTTIVVVITVGGWVFLIAACLVGYMYWQVAKLYGKTAQDIRRLDSVARSSLYSIYGETIAGVTVIRAFGASSKFLRDMMRCADTNANPFFWTWGVNRWLSSRFYLLAGTMVALTGFAAVLSPQISAPLAGFSLAFAAGISSNLYFFVRMYTAVEQSLVALERVDELSNIEPESPEILEYRPCASWPDRGSVVCEDLAIRYAHDLPNVLHRLNFEVKPGEKIGILGRTGSGKSTLALSLFRFVEATEGRIVIDGVDISKIGLTDLRSRLTIIPQDPTILSGTLRSTLDVFGEYDDADIYEALKRVHLIPSVHQSEAETDDLEAINANAFRNLDSLVSEGGDNFSAGEKQLICMARAILKHSRVLVMDEATASVDYATDELISKTIREEFSSSTILTIAHRLRTVIDYDKVMILNDGHIVEFDRPSALLNDKTSSFYSLCKATGESEFNALKKMIGM</sequence>
<dbReference type="InterPro" id="IPR050173">
    <property type="entry name" value="ABC_transporter_C-like"/>
</dbReference>
<dbReference type="PANTHER" id="PTHR24223">
    <property type="entry name" value="ATP-BINDING CASSETTE SUB-FAMILY C"/>
    <property type="match status" value="1"/>
</dbReference>
<name>R7SET1_CONPW</name>
<dbReference type="EMBL" id="JH711592">
    <property type="protein sequence ID" value="EIW74375.1"/>
    <property type="molecule type" value="Genomic_DNA"/>
</dbReference>
<dbReference type="PROSITE" id="PS00211">
    <property type="entry name" value="ABC_TRANSPORTER_1"/>
    <property type="match status" value="2"/>
</dbReference>
<evidence type="ECO:0000259" key="12">
    <source>
        <dbReference type="PROSITE" id="PS50893"/>
    </source>
</evidence>
<dbReference type="GO" id="GO:0005524">
    <property type="term" value="F:ATP binding"/>
    <property type="evidence" value="ECO:0007669"/>
    <property type="project" value="UniProtKB-KW"/>
</dbReference>
<feature type="transmembrane region" description="Helical" evidence="11">
    <location>
        <begin position="355"/>
        <end position="375"/>
    </location>
</feature>
<dbReference type="GO" id="GO:0016887">
    <property type="term" value="F:ATP hydrolysis activity"/>
    <property type="evidence" value="ECO:0007669"/>
    <property type="project" value="InterPro"/>
</dbReference>
<feature type="transmembrane region" description="Helical" evidence="11">
    <location>
        <begin position="956"/>
        <end position="973"/>
    </location>
</feature>
<evidence type="ECO:0000256" key="10">
    <source>
        <dbReference type="SAM" id="MobiDB-lite"/>
    </source>
</evidence>
<dbReference type="PROSITE" id="PS50893">
    <property type="entry name" value="ABC_TRANSPORTER_2"/>
    <property type="match status" value="2"/>
</dbReference>
<dbReference type="RefSeq" id="XP_007775394.1">
    <property type="nucleotide sequence ID" value="XM_007777204.1"/>
</dbReference>
<feature type="transmembrane region" description="Helical" evidence="11">
    <location>
        <begin position="303"/>
        <end position="331"/>
    </location>
</feature>
<evidence type="ECO:0000256" key="2">
    <source>
        <dbReference type="ARBA" id="ARBA00022448"/>
    </source>
</evidence>
<dbReference type="FunFam" id="3.40.50.300:FF:001354">
    <property type="entry name" value="ATP-binding cassette (ABC) transporter, putative"/>
    <property type="match status" value="1"/>
</dbReference>
<keyword evidence="9" id="KW-0325">Glycoprotein</keyword>
<dbReference type="PROSITE" id="PS50929">
    <property type="entry name" value="ABC_TM1F"/>
    <property type="match status" value="2"/>
</dbReference>
<dbReference type="InterPro" id="IPR003439">
    <property type="entry name" value="ABC_transporter-like_ATP-bd"/>
</dbReference>
<evidence type="ECO:0000256" key="4">
    <source>
        <dbReference type="ARBA" id="ARBA00022737"/>
    </source>
</evidence>
<feature type="transmembrane region" description="Helical" evidence="11">
    <location>
        <begin position="713"/>
        <end position="743"/>
    </location>
</feature>
<dbReference type="SUPFAM" id="SSF52540">
    <property type="entry name" value="P-loop containing nucleoside triphosphate hydrolases"/>
    <property type="match status" value="2"/>
</dbReference>
<dbReference type="CDD" id="cd03250">
    <property type="entry name" value="ABCC_MRP_domain1"/>
    <property type="match status" value="1"/>
</dbReference>
<feature type="domain" description="ABC transmembrane type-1" evidence="13">
    <location>
        <begin position="728"/>
        <end position="1008"/>
    </location>
</feature>
<keyword evidence="8 11" id="KW-0472">Membrane</keyword>
<dbReference type="PANTHER" id="PTHR24223:SF353">
    <property type="entry name" value="ABC TRANSPORTER ATP-BINDING PROTEIN_PERMEASE VMR1-RELATED"/>
    <property type="match status" value="1"/>
</dbReference>
<feature type="compositionally biased region" description="Acidic residues" evidence="10">
    <location>
        <begin position="658"/>
        <end position="667"/>
    </location>
</feature>
<protein>
    <submittedName>
        <fullName evidence="14">p-loop containing nucleoside triphosphate hydrolase protein</fullName>
    </submittedName>
</protein>
<dbReference type="Pfam" id="PF00664">
    <property type="entry name" value="ABC_membrane"/>
    <property type="match status" value="2"/>
</dbReference>
<dbReference type="SUPFAM" id="SSF90123">
    <property type="entry name" value="ABC transporter transmembrane region"/>
    <property type="match status" value="2"/>
</dbReference>
<keyword evidence="2" id="KW-0813">Transport</keyword>
<evidence type="ECO:0000256" key="9">
    <source>
        <dbReference type="ARBA" id="ARBA00023180"/>
    </source>
</evidence>
<dbReference type="InterPro" id="IPR011527">
    <property type="entry name" value="ABC1_TM_dom"/>
</dbReference>
<dbReference type="GO" id="GO:0140359">
    <property type="term" value="F:ABC-type transporter activity"/>
    <property type="evidence" value="ECO:0007669"/>
    <property type="project" value="InterPro"/>
</dbReference>
<dbReference type="SMART" id="SM00382">
    <property type="entry name" value="AAA"/>
    <property type="match status" value="2"/>
</dbReference>
<evidence type="ECO:0000256" key="7">
    <source>
        <dbReference type="ARBA" id="ARBA00022989"/>
    </source>
</evidence>
<reference evidence="15" key="1">
    <citation type="journal article" date="2012" name="Science">
        <title>The Paleozoic origin of enzymatic lignin decomposition reconstructed from 31 fungal genomes.</title>
        <authorList>
            <person name="Floudas D."/>
            <person name="Binder M."/>
            <person name="Riley R."/>
            <person name="Barry K."/>
            <person name="Blanchette R.A."/>
            <person name="Henrissat B."/>
            <person name="Martinez A.T."/>
            <person name="Otillar R."/>
            <person name="Spatafora J.W."/>
            <person name="Yadav J.S."/>
            <person name="Aerts A."/>
            <person name="Benoit I."/>
            <person name="Boyd A."/>
            <person name="Carlson A."/>
            <person name="Copeland A."/>
            <person name="Coutinho P.M."/>
            <person name="de Vries R.P."/>
            <person name="Ferreira P."/>
            <person name="Findley K."/>
            <person name="Foster B."/>
            <person name="Gaskell J."/>
            <person name="Glotzer D."/>
            <person name="Gorecki P."/>
            <person name="Heitman J."/>
            <person name="Hesse C."/>
            <person name="Hori C."/>
            <person name="Igarashi K."/>
            <person name="Jurgens J.A."/>
            <person name="Kallen N."/>
            <person name="Kersten P."/>
            <person name="Kohler A."/>
            <person name="Kuees U."/>
            <person name="Kumar T.K.A."/>
            <person name="Kuo A."/>
            <person name="LaButti K."/>
            <person name="Larrondo L.F."/>
            <person name="Lindquist E."/>
            <person name="Ling A."/>
            <person name="Lombard V."/>
            <person name="Lucas S."/>
            <person name="Lundell T."/>
            <person name="Martin R."/>
            <person name="McLaughlin D.J."/>
            <person name="Morgenstern I."/>
            <person name="Morin E."/>
            <person name="Murat C."/>
            <person name="Nagy L.G."/>
            <person name="Nolan M."/>
            <person name="Ohm R.A."/>
            <person name="Patyshakuliyeva A."/>
            <person name="Rokas A."/>
            <person name="Ruiz-Duenas F.J."/>
            <person name="Sabat G."/>
            <person name="Salamov A."/>
            <person name="Samejima M."/>
            <person name="Schmutz J."/>
            <person name="Slot J.C."/>
            <person name="St John F."/>
            <person name="Stenlid J."/>
            <person name="Sun H."/>
            <person name="Sun S."/>
            <person name="Syed K."/>
            <person name="Tsang A."/>
            <person name="Wiebenga A."/>
            <person name="Young D."/>
            <person name="Pisabarro A."/>
            <person name="Eastwood D.C."/>
            <person name="Martin F."/>
            <person name="Cullen D."/>
            <person name="Grigoriev I.V."/>
            <person name="Hibbett D.S."/>
        </authorList>
    </citation>
    <scope>NUCLEOTIDE SEQUENCE [LARGE SCALE GENOMIC DNA]</scope>
    <source>
        <strain evidence="15">RWD-64-598 SS2</strain>
    </source>
</reference>
<feature type="region of interest" description="Disordered" evidence="10">
    <location>
        <begin position="658"/>
        <end position="697"/>
    </location>
</feature>
<dbReference type="GO" id="GO:0000329">
    <property type="term" value="C:fungal-type vacuole membrane"/>
    <property type="evidence" value="ECO:0007669"/>
    <property type="project" value="TreeGrafter"/>
</dbReference>
<evidence type="ECO:0000313" key="14">
    <source>
        <dbReference type="EMBL" id="EIW74375.1"/>
    </source>
</evidence>
<dbReference type="KEGG" id="cput:CONPUDRAFT_140504"/>
<evidence type="ECO:0000313" key="15">
    <source>
        <dbReference type="Proteomes" id="UP000053558"/>
    </source>
</evidence>
<evidence type="ECO:0000256" key="1">
    <source>
        <dbReference type="ARBA" id="ARBA00004141"/>
    </source>
</evidence>
<feature type="transmembrane region" description="Helical" evidence="11">
    <location>
        <begin position="763"/>
        <end position="784"/>
    </location>
</feature>
<dbReference type="GeneID" id="19201526"/>
<keyword evidence="4" id="KW-0677">Repeat</keyword>
<keyword evidence="6" id="KW-0067">ATP-binding</keyword>
<feature type="domain" description="ABC transporter" evidence="12">
    <location>
        <begin position="1044"/>
        <end position="1292"/>
    </location>
</feature>
<dbReference type="CDD" id="cd18604">
    <property type="entry name" value="ABC_6TM_VMR1_D2_like"/>
    <property type="match status" value="1"/>
</dbReference>
<gene>
    <name evidence="14" type="ORF">CONPUDRAFT_140504</name>
</gene>
<dbReference type="Proteomes" id="UP000053558">
    <property type="component" value="Unassembled WGS sequence"/>
</dbReference>
<dbReference type="InterPro" id="IPR036640">
    <property type="entry name" value="ABC1_TM_sf"/>
</dbReference>
<dbReference type="Pfam" id="PF00005">
    <property type="entry name" value="ABC_tran"/>
    <property type="match status" value="2"/>
</dbReference>
<dbReference type="Gene3D" id="3.40.50.300">
    <property type="entry name" value="P-loop containing nucleotide triphosphate hydrolases"/>
    <property type="match status" value="2"/>
</dbReference>
<evidence type="ECO:0000256" key="11">
    <source>
        <dbReference type="SAM" id="Phobius"/>
    </source>
</evidence>
<proteinExistence type="predicted"/>
<dbReference type="InterPro" id="IPR017871">
    <property type="entry name" value="ABC_transporter-like_CS"/>
</dbReference>
<keyword evidence="7 11" id="KW-1133">Transmembrane helix</keyword>
<dbReference type="OrthoDB" id="6500128at2759"/>
<feature type="domain" description="ABC transporter" evidence="12">
    <location>
        <begin position="398"/>
        <end position="654"/>
    </location>
</feature>
<feature type="compositionally biased region" description="Basic and acidic residues" evidence="10">
    <location>
        <begin position="681"/>
        <end position="691"/>
    </location>
</feature>
<evidence type="ECO:0000256" key="8">
    <source>
        <dbReference type="ARBA" id="ARBA00023136"/>
    </source>
</evidence>
<dbReference type="Gene3D" id="1.20.1560.10">
    <property type="entry name" value="ABC transporter type 1, transmembrane domain"/>
    <property type="match status" value="2"/>
</dbReference>
<keyword evidence="14" id="KW-0378">Hydrolase</keyword>
<feature type="transmembrane region" description="Helical" evidence="11">
    <location>
        <begin position="64"/>
        <end position="88"/>
    </location>
</feature>
<keyword evidence="15" id="KW-1185">Reference proteome</keyword>
<feature type="transmembrane region" description="Helical" evidence="11">
    <location>
        <begin position="905"/>
        <end position="923"/>
    </location>
</feature>
<evidence type="ECO:0000256" key="5">
    <source>
        <dbReference type="ARBA" id="ARBA00022741"/>
    </source>
</evidence>
<dbReference type="OMA" id="FWINWLA"/>